<organism evidence="1 2">
    <name type="scientific">Diplocarpon rosae</name>
    <dbReference type="NCBI Taxonomy" id="946125"/>
    <lineage>
        <taxon>Eukaryota</taxon>
        <taxon>Fungi</taxon>
        <taxon>Dikarya</taxon>
        <taxon>Ascomycota</taxon>
        <taxon>Pezizomycotina</taxon>
        <taxon>Leotiomycetes</taxon>
        <taxon>Helotiales</taxon>
        <taxon>Drepanopezizaceae</taxon>
        <taxon>Diplocarpon</taxon>
    </lineage>
</organism>
<gene>
    <name evidence="1" type="ORF">QTJ16_001131</name>
</gene>
<comment type="caution">
    <text evidence="1">The sequence shown here is derived from an EMBL/GenBank/DDBJ whole genome shotgun (WGS) entry which is preliminary data.</text>
</comment>
<protein>
    <submittedName>
        <fullName evidence="1">Uncharacterized protein</fullName>
    </submittedName>
</protein>
<keyword evidence="2" id="KW-1185">Reference proteome</keyword>
<name>A0AAD9T6X5_9HELO</name>
<dbReference type="Proteomes" id="UP001285354">
    <property type="component" value="Unassembled WGS sequence"/>
</dbReference>
<sequence>MVGGGGWLITPESTALSIFGQISLHQWVSVNSPYSVQGKKSRSEAGILTPLEVVRKNSEI</sequence>
<proteinExistence type="predicted"/>
<evidence type="ECO:0000313" key="1">
    <source>
        <dbReference type="EMBL" id="KAK2630311.1"/>
    </source>
</evidence>
<reference evidence="1" key="1">
    <citation type="submission" date="2023-06" db="EMBL/GenBank/DDBJ databases">
        <title>Draft genome of Marssonina rosae.</title>
        <authorList>
            <person name="Cheng Q."/>
        </authorList>
    </citation>
    <scope>NUCLEOTIDE SEQUENCE</scope>
    <source>
        <strain evidence="1">R4</strain>
    </source>
</reference>
<evidence type="ECO:0000313" key="2">
    <source>
        <dbReference type="Proteomes" id="UP001285354"/>
    </source>
</evidence>
<dbReference type="EMBL" id="JAUBYV010000001">
    <property type="protein sequence ID" value="KAK2630311.1"/>
    <property type="molecule type" value="Genomic_DNA"/>
</dbReference>
<dbReference type="AlphaFoldDB" id="A0AAD9T6X5"/>
<accession>A0AAD9T6X5</accession>